<evidence type="ECO:0000313" key="8">
    <source>
        <dbReference type="Proteomes" id="UP001415857"/>
    </source>
</evidence>
<organism evidence="7 8">
    <name type="scientific">Liquidambar formosana</name>
    <name type="common">Formosan gum</name>
    <dbReference type="NCBI Taxonomy" id="63359"/>
    <lineage>
        <taxon>Eukaryota</taxon>
        <taxon>Viridiplantae</taxon>
        <taxon>Streptophyta</taxon>
        <taxon>Embryophyta</taxon>
        <taxon>Tracheophyta</taxon>
        <taxon>Spermatophyta</taxon>
        <taxon>Magnoliopsida</taxon>
        <taxon>eudicotyledons</taxon>
        <taxon>Gunneridae</taxon>
        <taxon>Pentapetalae</taxon>
        <taxon>Saxifragales</taxon>
        <taxon>Altingiaceae</taxon>
        <taxon>Liquidambar</taxon>
    </lineage>
</organism>
<dbReference type="Proteomes" id="UP001415857">
    <property type="component" value="Unassembled WGS sequence"/>
</dbReference>
<evidence type="ECO:0000313" key="7">
    <source>
        <dbReference type="EMBL" id="KAK9281122.1"/>
    </source>
</evidence>
<evidence type="ECO:0000256" key="3">
    <source>
        <dbReference type="ARBA" id="ARBA00022771"/>
    </source>
</evidence>
<dbReference type="EMBL" id="JBBPBK010000007">
    <property type="protein sequence ID" value="KAK9281122.1"/>
    <property type="molecule type" value="Genomic_DNA"/>
</dbReference>
<keyword evidence="2" id="KW-0479">Metal-binding</keyword>
<gene>
    <name evidence="7" type="ORF">L1049_004015</name>
</gene>
<keyword evidence="8" id="KW-1185">Reference proteome</keyword>
<dbReference type="InterPro" id="IPR007650">
    <property type="entry name" value="Zf-FLZ_dom"/>
</dbReference>
<sequence>MLRNRSRAVTSKQAIMADHSSLTSPNQDHTRPTSNPFFGSPKLFRGLITKGETKAVMSPTSMLDTTPFFAVKNPFCHDKNMPKSPKTGSENTHTWDKLDSRGIGLALIGSTVDENGAKENSSKPGSRMVIFGSQLKVQIPPLPPSAISPTGSPKSPADFGIKTRISQLGSLSSFGSPNSGIQTKDSPRVFTGCLPVSEMELSEDYTRVISHGPNPRTIHIFDNCIVESCRGVVGSPALRTKKEYRRSFSDMSSPASESFLSFCYTCKKNLGQKKDIFIYRGEKAFCSPECRSQEMLLDGSGEFKSG</sequence>
<evidence type="ECO:0000259" key="6">
    <source>
        <dbReference type="PROSITE" id="PS51795"/>
    </source>
</evidence>
<keyword evidence="3" id="KW-0862">Zinc</keyword>
<name>A0AAP0WVP3_LIQFO</name>
<comment type="similarity">
    <text evidence="1">Belongs to the FLZ family.</text>
</comment>
<feature type="zinc finger region" description="FLZ-type" evidence="4">
    <location>
        <begin position="258"/>
        <end position="302"/>
    </location>
</feature>
<feature type="domain" description="FLZ-type" evidence="6">
    <location>
        <begin position="258"/>
        <end position="302"/>
    </location>
</feature>
<dbReference type="InterPro" id="IPR044593">
    <property type="entry name" value="FLZ8/MARD1"/>
</dbReference>
<comment type="caution">
    <text evidence="7">The sequence shown here is derived from an EMBL/GenBank/DDBJ whole genome shotgun (WGS) entry which is preliminary data.</text>
</comment>
<keyword evidence="3" id="KW-0863">Zinc-finger</keyword>
<dbReference type="Pfam" id="PF04570">
    <property type="entry name" value="zf-FLZ"/>
    <property type="match status" value="1"/>
</dbReference>
<dbReference type="PROSITE" id="PS51795">
    <property type="entry name" value="ZF_FLZ"/>
    <property type="match status" value="1"/>
</dbReference>
<evidence type="ECO:0000256" key="5">
    <source>
        <dbReference type="SAM" id="MobiDB-lite"/>
    </source>
</evidence>
<dbReference type="GO" id="GO:0008270">
    <property type="term" value="F:zinc ion binding"/>
    <property type="evidence" value="ECO:0007669"/>
    <property type="project" value="UniProtKB-KW"/>
</dbReference>
<protein>
    <recommendedName>
        <fullName evidence="6">FLZ-type domain-containing protein</fullName>
    </recommendedName>
</protein>
<dbReference type="PANTHER" id="PTHR46443:SF3">
    <property type="entry name" value="PROTEIN MARD1"/>
    <property type="match status" value="1"/>
</dbReference>
<dbReference type="PANTHER" id="PTHR46443">
    <property type="entry name" value="FCS-LIKE ZINC FINGER 8"/>
    <property type="match status" value="1"/>
</dbReference>
<feature type="region of interest" description="Disordered" evidence="5">
    <location>
        <begin position="1"/>
        <end position="39"/>
    </location>
</feature>
<proteinExistence type="inferred from homology"/>
<dbReference type="AlphaFoldDB" id="A0AAP0WVP3"/>
<accession>A0AAP0WVP3</accession>
<evidence type="ECO:0000256" key="1">
    <source>
        <dbReference type="ARBA" id="ARBA00009374"/>
    </source>
</evidence>
<evidence type="ECO:0000256" key="2">
    <source>
        <dbReference type="ARBA" id="ARBA00022723"/>
    </source>
</evidence>
<evidence type="ECO:0000256" key="4">
    <source>
        <dbReference type="PROSITE-ProRule" id="PRU01131"/>
    </source>
</evidence>
<reference evidence="7 8" key="1">
    <citation type="journal article" date="2024" name="Plant J.">
        <title>Genome sequences and population genomics reveal climatic adaptation and genomic divergence between two closely related sweetgum species.</title>
        <authorList>
            <person name="Xu W.Q."/>
            <person name="Ren C.Q."/>
            <person name="Zhang X.Y."/>
            <person name="Comes H.P."/>
            <person name="Liu X.H."/>
            <person name="Li Y.G."/>
            <person name="Kettle C.J."/>
            <person name="Jalonen R."/>
            <person name="Gaisberger H."/>
            <person name="Ma Y.Z."/>
            <person name="Qiu Y.X."/>
        </authorList>
    </citation>
    <scope>NUCLEOTIDE SEQUENCE [LARGE SCALE GENOMIC DNA]</scope>
    <source>
        <strain evidence="7">Hangzhou</strain>
    </source>
</reference>
<feature type="compositionally biased region" description="Polar residues" evidence="5">
    <location>
        <begin position="20"/>
        <end position="37"/>
    </location>
</feature>